<evidence type="ECO:0000256" key="2">
    <source>
        <dbReference type="ARBA" id="ARBA00005695"/>
    </source>
</evidence>
<dbReference type="InterPro" id="IPR039424">
    <property type="entry name" value="SBP_5"/>
</dbReference>
<dbReference type="InterPro" id="IPR000914">
    <property type="entry name" value="SBP_5_dom"/>
</dbReference>
<evidence type="ECO:0000256" key="3">
    <source>
        <dbReference type="ARBA" id="ARBA00022729"/>
    </source>
</evidence>
<accession>A0AAF1K1E5</accession>
<dbReference type="Pfam" id="PF00496">
    <property type="entry name" value="SBP_bac_5"/>
    <property type="match status" value="1"/>
</dbReference>
<keyword evidence="3" id="KW-0732">Signal</keyword>
<organism evidence="5 6">
    <name type="scientific">Plastoroseomonas arctica</name>
    <dbReference type="NCBI Taxonomy" id="1509237"/>
    <lineage>
        <taxon>Bacteria</taxon>
        <taxon>Pseudomonadati</taxon>
        <taxon>Pseudomonadota</taxon>
        <taxon>Alphaproteobacteria</taxon>
        <taxon>Acetobacterales</taxon>
        <taxon>Acetobacteraceae</taxon>
        <taxon>Plastoroseomonas</taxon>
    </lineage>
</organism>
<dbReference type="Proteomes" id="UP001196068">
    <property type="component" value="Unassembled WGS sequence"/>
</dbReference>
<dbReference type="GO" id="GO:0015833">
    <property type="term" value="P:peptide transport"/>
    <property type="evidence" value="ECO:0007669"/>
    <property type="project" value="TreeGrafter"/>
</dbReference>
<evidence type="ECO:0000313" key="6">
    <source>
        <dbReference type="Proteomes" id="UP001196068"/>
    </source>
</evidence>
<evidence type="ECO:0000259" key="4">
    <source>
        <dbReference type="Pfam" id="PF00496"/>
    </source>
</evidence>
<dbReference type="Gene3D" id="3.40.190.10">
    <property type="entry name" value="Periplasmic binding protein-like II"/>
    <property type="match status" value="1"/>
</dbReference>
<dbReference type="CDD" id="cd08502">
    <property type="entry name" value="PBP2_NikA_DppA_OppA_like_16"/>
    <property type="match status" value="1"/>
</dbReference>
<name>A0AAF1K1E5_9PROT</name>
<dbReference type="RefSeq" id="WP_211873392.1">
    <property type="nucleotide sequence ID" value="NZ_JAAEDH010000004.1"/>
</dbReference>
<dbReference type="EMBL" id="JAAEDH010000004">
    <property type="protein sequence ID" value="MBR0654575.1"/>
    <property type="molecule type" value="Genomic_DNA"/>
</dbReference>
<dbReference type="PANTHER" id="PTHR30290:SF38">
    <property type="entry name" value="D,D-DIPEPTIDE-BINDING PERIPLASMIC PROTEIN DDPA-RELATED"/>
    <property type="match status" value="1"/>
</dbReference>
<protein>
    <submittedName>
        <fullName evidence="5">ABC transporter substrate-binding protein</fullName>
    </submittedName>
</protein>
<dbReference type="SUPFAM" id="SSF53850">
    <property type="entry name" value="Periplasmic binding protein-like II"/>
    <property type="match status" value="1"/>
</dbReference>
<comment type="similarity">
    <text evidence="2">Belongs to the bacterial solute-binding protein 5 family.</text>
</comment>
<reference evidence="5" key="2">
    <citation type="journal article" date="2021" name="Syst. Appl. Microbiol.">
        <title>Roseomonas hellenica sp. nov., isolated from roots of wild-growing Alkanna tinctoria.</title>
        <authorList>
            <person name="Rat A."/>
            <person name="Naranjo H.D."/>
            <person name="Lebbe L."/>
            <person name="Cnockaert M."/>
            <person name="Krigas N."/>
            <person name="Grigoriadou K."/>
            <person name="Maloupa E."/>
            <person name="Willems A."/>
        </authorList>
    </citation>
    <scope>NUCLEOTIDE SEQUENCE</scope>
    <source>
        <strain evidence="5">LMG 28251</strain>
    </source>
</reference>
<reference evidence="5" key="1">
    <citation type="submission" date="2020-01" db="EMBL/GenBank/DDBJ databases">
        <authorList>
            <person name="Rat A."/>
        </authorList>
    </citation>
    <scope>NUCLEOTIDE SEQUENCE</scope>
    <source>
        <strain evidence="5">LMG 28251</strain>
    </source>
</reference>
<dbReference type="GO" id="GO:1904680">
    <property type="term" value="F:peptide transmembrane transporter activity"/>
    <property type="evidence" value="ECO:0007669"/>
    <property type="project" value="TreeGrafter"/>
</dbReference>
<comment type="subcellular location">
    <subcellularLocation>
        <location evidence="1">Periplasm</location>
    </subcellularLocation>
</comment>
<dbReference type="Gene3D" id="3.10.105.10">
    <property type="entry name" value="Dipeptide-binding Protein, Domain 3"/>
    <property type="match status" value="1"/>
</dbReference>
<evidence type="ECO:0000256" key="1">
    <source>
        <dbReference type="ARBA" id="ARBA00004418"/>
    </source>
</evidence>
<feature type="domain" description="Solute-binding protein family 5" evidence="4">
    <location>
        <begin position="76"/>
        <end position="415"/>
    </location>
</feature>
<sequence>MHRRTLFGIGAGLLAAPRIATAQAARTLRFVPQADLTVLDPIWTAAHVTRHHSYLVFDTLFGQDSRVQVSHQMLAGHVVEADGLRWTLTLRDGLRFHDGEPVLARDCVASIRRWGRRDILGRLLMARVEDLSAPDDRSIVFRLSRPFPQLPLALGKAGSNLCAIMPERLARIDAFTQITEMVGSGPFRFLAAEQIAGARVVYERFAGYRPQESGTPDFMAGPKIVHLDRVEWLTNPDPGTAAAALQAGEVDWVEQPLVDLLPLLRRHRGIQLETLDPLGSVGIMRLNALHPPFNNPAIRQALLHAVNQSDFMRAVAGDDTSLWRDGVGMFCPESPSASDAGMEVIAAPRDIERARREIIAAGYRGEPLVLLAASDIASLKAASEVAGDMLRRVGLNVDYQAMDWGTVVQRRAKREAPEAGGWNAFCTFNSGLDQASPATHAWLATSGASAAPGWPDDPALEALRVGWLDAPDPMQVAQDIQRRALRAVPYVPIGQYFNATAFRRNLSGILRGFPVFWNIRKA</sequence>
<proteinExistence type="inferred from homology"/>
<dbReference type="AlphaFoldDB" id="A0AAF1K1E5"/>
<dbReference type="PANTHER" id="PTHR30290">
    <property type="entry name" value="PERIPLASMIC BINDING COMPONENT OF ABC TRANSPORTER"/>
    <property type="match status" value="1"/>
</dbReference>
<gene>
    <name evidence="5" type="ORF">GXW79_05725</name>
</gene>
<evidence type="ECO:0000313" key="5">
    <source>
        <dbReference type="EMBL" id="MBR0654575.1"/>
    </source>
</evidence>
<keyword evidence="6" id="KW-1185">Reference proteome</keyword>
<comment type="caution">
    <text evidence="5">The sequence shown here is derived from an EMBL/GenBank/DDBJ whole genome shotgun (WGS) entry which is preliminary data.</text>
</comment>